<comment type="caution">
    <text evidence="6">The sequence shown here is derived from an EMBL/GenBank/DDBJ whole genome shotgun (WGS) entry which is preliminary data.</text>
</comment>
<dbReference type="InterPro" id="IPR007492">
    <property type="entry name" value="LytTR_DNA-bd_dom"/>
</dbReference>
<evidence type="ECO:0000313" key="6">
    <source>
        <dbReference type="EMBL" id="MDB1999777.1"/>
    </source>
</evidence>
<evidence type="ECO:0000259" key="4">
    <source>
        <dbReference type="PROSITE" id="PS50110"/>
    </source>
</evidence>
<dbReference type="SUPFAM" id="SSF52172">
    <property type="entry name" value="CheY-like"/>
    <property type="match status" value="1"/>
</dbReference>
<dbReference type="Gene3D" id="3.40.50.2300">
    <property type="match status" value="1"/>
</dbReference>
<keyword evidence="3" id="KW-0597">Phosphoprotein</keyword>
<organism evidence="6 7">
    <name type="scientific">Clostridium symbiosum</name>
    <name type="common">Bacteroides symbiosus</name>
    <dbReference type="NCBI Taxonomy" id="1512"/>
    <lineage>
        <taxon>Bacteria</taxon>
        <taxon>Bacillati</taxon>
        <taxon>Bacillota</taxon>
        <taxon>Clostridia</taxon>
        <taxon>Lachnospirales</taxon>
        <taxon>Lachnospiraceae</taxon>
        <taxon>Otoolea</taxon>
    </lineage>
</organism>
<comment type="function">
    <text evidence="2">May play the central regulatory role in sporulation. It may be an element of the effector pathway responsible for the activation of sporulation genes in response to nutritional stress. Spo0A may act in concert with spo0H (a sigma factor) to control the expression of some genes that are critical to the sporulation process.</text>
</comment>
<dbReference type="GeneID" id="57971069"/>
<dbReference type="GO" id="GO:0003677">
    <property type="term" value="F:DNA binding"/>
    <property type="evidence" value="ECO:0007669"/>
    <property type="project" value="UniProtKB-KW"/>
</dbReference>
<dbReference type="Pfam" id="PF04397">
    <property type="entry name" value="LytTR"/>
    <property type="match status" value="1"/>
</dbReference>
<protein>
    <recommendedName>
        <fullName evidence="1">Stage 0 sporulation protein A homolog</fullName>
    </recommendedName>
</protein>
<name>A0AAW6AU43_CLOSY</name>
<dbReference type="InterPro" id="IPR001789">
    <property type="entry name" value="Sig_transdc_resp-reg_receiver"/>
</dbReference>
<dbReference type="GO" id="GO:0000156">
    <property type="term" value="F:phosphorelay response regulator activity"/>
    <property type="evidence" value="ECO:0007669"/>
    <property type="project" value="InterPro"/>
</dbReference>
<feature type="modified residue" description="4-aspartylphosphate" evidence="3">
    <location>
        <position position="57"/>
    </location>
</feature>
<dbReference type="PANTHER" id="PTHR37299:SF1">
    <property type="entry name" value="STAGE 0 SPORULATION PROTEIN A HOMOLOG"/>
    <property type="match status" value="1"/>
</dbReference>
<evidence type="ECO:0000313" key="7">
    <source>
        <dbReference type="Proteomes" id="UP001300871"/>
    </source>
</evidence>
<dbReference type="PROSITE" id="PS50930">
    <property type="entry name" value="HTH_LYTTR"/>
    <property type="match status" value="1"/>
</dbReference>
<dbReference type="InterPro" id="IPR011006">
    <property type="entry name" value="CheY-like_superfamily"/>
</dbReference>
<dbReference type="SMART" id="SM00448">
    <property type="entry name" value="REC"/>
    <property type="match status" value="1"/>
</dbReference>
<dbReference type="Pfam" id="PF00072">
    <property type="entry name" value="Response_reg"/>
    <property type="match status" value="1"/>
</dbReference>
<feature type="domain" description="HTH LytTR-type" evidence="5">
    <location>
        <begin position="130"/>
        <end position="230"/>
    </location>
</feature>
<reference evidence="6" key="1">
    <citation type="submission" date="2023-01" db="EMBL/GenBank/DDBJ databases">
        <title>Human gut microbiome strain richness.</title>
        <authorList>
            <person name="Chen-Liaw A."/>
        </authorList>
    </citation>
    <scope>NUCLEOTIDE SEQUENCE</scope>
    <source>
        <strain evidence="6">B1_m1001713B170214d0_201011</strain>
    </source>
</reference>
<evidence type="ECO:0000256" key="3">
    <source>
        <dbReference type="PROSITE-ProRule" id="PRU00169"/>
    </source>
</evidence>
<evidence type="ECO:0000256" key="1">
    <source>
        <dbReference type="ARBA" id="ARBA00018672"/>
    </source>
</evidence>
<proteinExistence type="predicted"/>
<dbReference type="Gene3D" id="2.40.50.1020">
    <property type="entry name" value="LytTr DNA-binding domain"/>
    <property type="match status" value="1"/>
</dbReference>
<dbReference type="SMART" id="SM00850">
    <property type="entry name" value="LytTR"/>
    <property type="match status" value="1"/>
</dbReference>
<evidence type="ECO:0000259" key="5">
    <source>
        <dbReference type="PROSITE" id="PS50930"/>
    </source>
</evidence>
<gene>
    <name evidence="6" type="ORF">PM006_06150</name>
</gene>
<dbReference type="EMBL" id="JAQLGM010000010">
    <property type="protein sequence ID" value="MDB1999777.1"/>
    <property type="molecule type" value="Genomic_DNA"/>
</dbReference>
<evidence type="ECO:0000256" key="2">
    <source>
        <dbReference type="ARBA" id="ARBA00024867"/>
    </source>
</evidence>
<dbReference type="Proteomes" id="UP001300871">
    <property type="component" value="Unassembled WGS sequence"/>
</dbReference>
<accession>A0AAW6AU43</accession>
<dbReference type="PANTHER" id="PTHR37299">
    <property type="entry name" value="TRANSCRIPTIONAL REGULATOR-RELATED"/>
    <property type="match status" value="1"/>
</dbReference>
<sequence length="240" mass="28190">MNIAIIEDSGQELSLLERCLQSYLSSRQVYRVIDTYTSGEAFLENWPSKSYDLIFLDILMEGISGIEVARKIRETDSECLLIFISSSKEYALQGFEVRAFDYLLKPLSEERFQKTMDLCQNELAKHIRYIEVKESRTLVKIPLNEIIYTDYYNHYIQIHTGARLIRSYQQFDVFSPLLLCYPQFLCCYRNCIVNMDHVDSVDKHDFVMENGERVPITRGNRNSIYQQYADYQFLKINGGI</sequence>
<keyword evidence="6" id="KW-0238">DNA-binding</keyword>
<dbReference type="RefSeq" id="WP_021641801.1">
    <property type="nucleotide sequence ID" value="NZ_JAAIMZ010000009.1"/>
</dbReference>
<dbReference type="PROSITE" id="PS50110">
    <property type="entry name" value="RESPONSE_REGULATORY"/>
    <property type="match status" value="1"/>
</dbReference>
<dbReference type="InterPro" id="IPR046947">
    <property type="entry name" value="LytR-like"/>
</dbReference>
<feature type="domain" description="Response regulatory" evidence="4">
    <location>
        <begin position="2"/>
        <end position="120"/>
    </location>
</feature>
<dbReference type="AlphaFoldDB" id="A0AAW6AU43"/>